<feature type="transmembrane region" description="Helical" evidence="9">
    <location>
        <begin position="103"/>
        <end position="125"/>
    </location>
</feature>
<dbReference type="EMBL" id="JBHSBA010000005">
    <property type="protein sequence ID" value="MFC4125215.1"/>
    <property type="molecule type" value="Genomic_DNA"/>
</dbReference>
<feature type="transmembrane region" description="Helical" evidence="9">
    <location>
        <begin position="41"/>
        <end position="65"/>
    </location>
</feature>
<dbReference type="RefSeq" id="WP_378548896.1">
    <property type="nucleotide sequence ID" value="NZ_JBHSBA010000005.1"/>
</dbReference>
<proteinExistence type="inferred from homology"/>
<evidence type="ECO:0000256" key="4">
    <source>
        <dbReference type="ARBA" id="ARBA00022475"/>
    </source>
</evidence>
<feature type="transmembrane region" description="Helical" evidence="9">
    <location>
        <begin position="249"/>
        <end position="268"/>
    </location>
</feature>
<accession>A0ABV8L3H8</accession>
<feature type="transmembrane region" description="Helical" evidence="9">
    <location>
        <begin position="339"/>
        <end position="361"/>
    </location>
</feature>
<feature type="compositionally biased region" description="Basic and acidic residues" evidence="8">
    <location>
        <begin position="393"/>
        <end position="408"/>
    </location>
</feature>
<feature type="transmembrane region" description="Helical" evidence="9">
    <location>
        <begin position="367"/>
        <end position="387"/>
    </location>
</feature>
<keyword evidence="12" id="KW-1185">Reference proteome</keyword>
<feature type="transmembrane region" description="Helical" evidence="9">
    <location>
        <begin position="12"/>
        <end position="35"/>
    </location>
</feature>
<sequence length="464" mass="47635">MSTQAKVRLPAEIWVLIAAAFVIALGFGLVAPVLPQYAREFGVGIAAASAIVSAFALMRLLFAPASGRLVQKLGERWVYLAGILIVALSTGACALAQTYWQLLVLRSLGGVGSTMFTVSSMALIIRVSPPAARGRVSGIYSTSFLIGSLLGPLVGGGLAGLGLRAPFVIYAVALLIVCVIVFAGLRESPVLRTEEGSAAPAFTFRQAWTEPAYRAVLLSSFAGGIAVFGVRMAFVPLLVVETLHQESGMAGVALTVFAAGNAAVLFVSGRLSDRFGRKPFLIAGSAICAIGTGVLGFAPSLPWFLVASFVAGLGSGMFSPAQQAALADVIGARARGGPVLAAFQMAADLGTVLGPVVIGWIAERTSFGVGMAVTGGVLVVSAAAWLVTPEPSTIEHPEDPEHPDHAGDGIDPQCTGDGCPDGVPMVRTGMAPRPVDADPLDKQVEQDLRGPGGTASSARGTVDR</sequence>
<dbReference type="InterPro" id="IPR036259">
    <property type="entry name" value="MFS_trans_sf"/>
</dbReference>
<evidence type="ECO:0000313" key="11">
    <source>
        <dbReference type="EMBL" id="MFC4125215.1"/>
    </source>
</evidence>
<evidence type="ECO:0000313" key="12">
    <source>
        <dbReference type="Proteomes" id="UP001595767"/>
    </source>
</evidence>
<reference evidence="12" key="1">
    <citation type="journal article" date="2019" name="Int. J. Syst. Evol. Microbiol.">
        <title>The Global Catalogue of Microorganisms (GCM) 10K type strain sequencing project: providing services to taxonomists for standard genome sequencing and annotation.</title>
        <authorList>
            <consortium name="The Broad Institute Genomics Platform"/>
            <consortium name="The Broad Institute Genome Sequencing Center for Infectious Disease"/>
            <person name="Wu L."/>
            <person name="Ma J."/>
        </authorList>
    </citation>
    <scope>NUCLEOTIDE SEQUENCE [LARGE SCALE GENOMIC DNA]</scope>
    <source>
        <strain evidence="12">CGMCC 4.7204</strain>
    </source>
</reference>
<evidence type="ECO:0000256" key="7">
    <source>
        <dbReference type="ARBA" id="ARBA00023136"/>
    </source>
</evidence>
<organism evidence="11 12">
    <name type="scientific">Nocardia rhizosphaerae</name>
    <dbReference type="NCBI Taxonomy" id="1691571"/>
    <lineage>
        <taxon>Bacteria</taxon>
        <taxon>Bacillati</taxon>
        <taxon>Actinomycetota</taxon>
        <taxon>Actinomycetes</taxon>
        <taxon>Mycobacteriales</taxon>
        <taxon>Nocardiaceae</taxon>
        <taxon>Nocardia</taxon>
    </lineage>
</organism>
<comment type="subcellular location">
    <subcellularLocation>
        <location evidence="1">Cell membrane</location>
        <topology evidence="1">Multi-pass membrane protein</topology>
    </subcellularLocation>
</comment>
<dbReference type="Pfam" id="PF07690">
    <property type="entry name" value="MFS_1"/>
    <property type="match status" value="1"/>
</dbReference>
<evidence type="ECO:0000256" key="3">
    <source>
        <dbReference type="ARBA" id="ARBA00022448"/>
    </source>
</evidence>
<dbReference type="Gene3D" id="1.20.1250.20">
    <property type="entry name" value="MFS general substrate transporter like domains"/>
    <property type="match status" value="2"/>
</dbReference>
<dbReference type="InterPro" id="IPR020846">
    <property type="entry name" value="MFS_dom"/>
</dbReference>
<dbReference type="SUPFAM" id="SSF103473">
    <property type="entry name" value="MFS general substrate transporter"/>
    <property type="match status" value="1"/>
</dbReference>
<dbReference type="PROSITE" id="PS00216">
    <property type="entry name" value="SUGAR_TRANSPORT_1"/>
    <property type="match status" value="1"/>
</dbReference>
<keyword evidence="3" id="KW-0813">Transport</keyword>
<dbReference type="PANTHER" id="PTHR23517">
    <property type="entry name" value="RESISTANCE PROTEIN MDTM, PUTATIVE-RELATED-RELATED"/>
    <property type="match status" value="1"/>
</dbReference>
<protein>
    <submittedName>
        <fullName evidence="11">MFS transporter</fullName>
    </submittedName>
</protein>
<comment type="similarity">
    <text evidence="2">Belongs to the major facilitator superfamily. TCR/Tet family.</text>
</comment>
<dbReference type="Pfam" id="PF00083">
    <property type="entry name" value="Sugar_tr"/>
    <property type="match status" value="1"/>
</dbReference>
<feature type="compositionally biased region" description="Polar residues" evidence="8">
    <location>
        <begin position="454"/>
        <end position="464"/>
    </location>
</feature>
<dbReference type="Proteomes" id="UP001595767">
    <property type="component" value="Unassembled WGS sequence"/>
</dbReference>
<comment type="caution">
    <text evidence="11">The sequence shown here is derived from an EMBL/GenBank/DDBJ whole genome shotgun (WGS) entry which is preliminary data.</text>
</comment>
<evidence type="ECO:0000256" key="2">
    <source>
        <dbReference type="ARBA" id="ARBA00007520"/>
    </source>
</evidence>
<feature type="region of interest" description="Disordered" evidence="8">
    <location>
        <begin position="391"/>
        <end position="464"/>
    </location>
</feature>
<dbReference type="CDD" id="cd17325">
    <property type="entry name" value="MFS_MdtG_SLC18_like"/>
    <property type="match status" value="1"/>
</dbReference>
<feature type="transmembrane region" description="Helical" evidence="9">
    <location>
        <begin position="167"/>
        <end position="185"/>
    </location>
</feature>
<evidence type="ECO:0000256" key="9">
    <source>
        <dbReference type="SAM" id="Phobius"/>
    </source>
</evidence>
<feature type="compositionally biased region" description="Basic and acidic residues" evidence="8">
    <location>
        <begin position="435"/>
        <end position="448"/>
    </location>
</feature>
<evidence type="ECO:0000256" key="8">
    <source>
        <dbReference type="SAM" id="MobiDB-lite"/>
    </source>
</evidence>
<keyword evidence="7 9" id="KW-0472">Membrane</keyword>
<feature type="transmembrane region" description="Helical" evidence="9">
    <location>
        <begin position="215"/>
        <end position="237"/>
    </location>
</feature>
<keyword evidence="4" id="KW-1003">Cell membrane</keyword>
<dbReference type="PROSITE" id="PS50850">
    <property type="entry name" value="MFS"/>
    <property type="match status" value="1"/>
</dbReference>
<dbReference type="PRINTS" id="PR01035">
    <property type="entry name" value="TCRTETA"/>
</dbReference>
<dbReference type="PANTHER" id="PTHR23517:SF3">
    <property type="entry name" value="INTEGRAL MEMBRANE TRANSPORT PROTEIN"/>
    <property type="match status" value="1"/>
</dbReference>
<dbReference type="InterPro" id="IPR005828">
    <property type="entry name" value="MFS_sugar_transport-like"/>
</dbReference>
<evidence type="ECO:0000259" key="10">
    <source>
        <dbReference type="PROSITE" id="PS50850"/>
    </source>
</evidence>
<evidence type="ECO:0000256" key="5">
    <source>
        <dbReference type="ARBA" id="ARBA00022692"/>
    </source>
</evidence>
<gene>
    <name evidence="11" type="ORF">ACFOW8_09785</name>
</gene>
<feature type="transmembrane region" description="Helical" evidence="9">
    <location>
        <begin position="137"/>
        <end position="161"/>
    </location>
</feature>
<feature type="transmembrane region" description="Helical" evidence="9">
    <location>
        <begin position="280"/>
        <end position="298"/>
    </location>
</feature>
<dbReference type="InterPro" id="IPR050171">
    <property type="entry name" value="MFS_Transporters"/>
</dbReference>
<feature type="domain" description="Major facilitator superfamily (MFS) profile" evidence="10">
    <location>
        <begin position="12"/>
        <end position="392"/>
    </location>
</feature>
<evidence type="ECO:0000256" key="1">
    <source>
        <dbReference type="ARBA" id="ARBA00004651"/>
    </source>
</evidence>
<dbReference type="InterPro" id="IPR011701">
    <property type="entry name" value="MFS"/>
</dbReference>
<keyword evidence="5 9" id="KW-0812">Transmembrane</keyword>
<keyword evidence="6 9" id="KW-1133">Transmembrane helix</keyword>
<dbReference type="InterPro" id="IPR001958">
    <property type="entry name" value="Tet-R_TetA/multi-R_MdtG-like"/>
</dbReference>
<dbReference type="InterPro" id="IPR005829">
    <property type="entry name" value="Sugar_transporter_CS"/>
</dbReference>
<feature type="transmembrane region" description="Helical" evidence="9">
    <location>
        <begin position="77"/>
        <end position="97"/>
    </location>
</feature>
<name>A0ABV8L3H8_9NOCA</name>
<evidence type="ECO:0000256" key="6">
    <source>
        <dbReference type="ARBA" id="ARBA00022989"/>
    </source>
</evidence>